<evidence type="ECO:0000256" key="2">
    <source>
        <dbReference type="ARBA" id="ARBA00022448"/>
    </source>
</evidence>
<protein>
    <submittedName>
        <fullName evidence="9">Sugar ABC transporter permease</fullName>
    </submittedName>
</protein>
<feature type="transmembrane region" description="Helical" evidence="7">
    <location>
        <begin position="135"/>
        <end position="160"/>
    </location>
</feature>
<accession>A0A317K3Y8</accession>
<evidence type="ECO:0000313" key="9">
    <source>
        <dbReference type="EMBL" id="PWU47591.1"/>
    </source>
</evidence>
<evidence type="ECO:0000256" key="7">
    <source>
        <dbReference type="RuleBase" id="RU363032"/>
    </source>
</evidence>
<feature type="transmembrane region" description="Helical" evidence="7">
    <location>
        <begin position="189"/>
        <end position="206"/>
    </location>
</feature>
<keyword evidence="6 7" id="KW-0472">Membrane</keyword>
<dbReference type="SUPFAM" id="SSF161098">
    <property type="entry name" value="MetI-like"/>
    <property type="match status" value="1"/>
</dbReference>
<evidence type="ECO:0000256" key="1">
    <source>
        <dbReference type="ARBA" id="ARBA00004651"/>
    </source>
</evidence>
<evidence type="ECO:0000256" key="3">
    <source>
        <dbReference type="ARBA" id="ARBA00022475"/>
    </source>
</evidence>
<dbReference type="Gene3D" id="1.10.3720.10">
    <property type="entry name" value="MetI-like"/>
    <property type="match status" value="1"/>
</dbReference>
<proteinExistence type="inferred from homology"/>
<dbReference type="InterPro" id="IPR035906">
    <property type="entry name" value="MetI-like_sf"/>
</dbReference>
<keyword evidence="3" id="KW-1003">Cell membrane</keyword>
<evidence type="ECO:0000313" key="10">
    <source>
        <dbReference type="Proteomes" id="UP000245683"/>
    </source>
</evidence>
<evidence type="ECO:0000256" key="4">
    <source>
        <dbReference type="ARBA" id="ARBA00022692"/>
    </source>
</evidence>
<dbReference type="PANTHER" id="PTHR30193">
    <property type="entry name" value="ABC TRANSPORTER PERMEASE PROTEIN"/>
    <property type="match status" value="1"/>
</dbReference>
<dbReference type="InterPro" id="IPR000515">
    <property type="entry name" value="MetI-like"/>
</dbReference>
<feature type="transmembrane region" description="Helical" evidence="7">
    <location>
        <begin position="87"/>
        <end position="107"/>
    </location>
</feature>
<dbReference type="OrthoDB" id="9805974at2"/>
<dbReference type="PANTHER" id="PTHR30193:SF37">
    <property type="entry name" value="INNER MEMBRANE ABC TRANSPORTER PERMEASE PROTEIN YCJO"/>
    <property type="match status" value="1"/>
</dbReference>
<dbReference type="GO" id="GO:0005886">
    <property type="term" value="C:plasma membrane"/>
    <property type="evidence" value="ECO:0007669"/>
    <property type="project" value="UniProtKB-SubCell"/>
</dbReference>
<feature type="transmembrane region" description="Helical" evidence="7">
    <location>
        <begin position="244"/>
        <end position="266"/>
    </location>
</feature>
<evidence type="ECO:0000259" key="8">
    <source>
        <dbReference type="PROSITE" id="PS50928"/>
    </source>
</evidence>
<comment type="subcellular location">
    <subcellularLocation>
        <location evidence="1 7">Cell membrane</location>
        <topology evidence="1 7">Multi-pass membrane protein</topology>
    </subcellularLocation>
</comment>
<feature type="transmembrane region" description="Helical" evidence="7">
    <location>
        <begin position="54"/>
        <end position="75"/>
    </location>
</feature>
<dbReference type="CDD" id="cd06261">
    <property type="entry name" value="TM_PBP2"/>
    <property type="match status" value="1"/>
</dbReference>
<evidence type="ECO:0000256" key="6">
    <source>
        <dbReference type="ARBA" id="ARBA00023136"/>
    </source>
</evidence>
<sequence>MLIFAVFIVYPTINNFNISAYDSNNGRTFRYVGGRNYSELVDNAEFWAAARATALFAVCFVVLVTAASIGLAMLLDQRIRGRGLFRAVFFLPVLLSPVVVGLIWGWIFDRNNGLANTVLRGVGLGEPGWLINDKLAMTVVIFVALWTHVGFYTMIILAGLQGIDPTYHEAAMIDGASSWQRFRSVTLPLLRPTTMVVVILSMIAGFQAFDFIWTLTGGGPVGATTLMVQYIYQHAFESPIRYGLASAGSVVLFCTIFGLTALNFLYNHRKAAA</sequence>
<dbReference type="PROSITE" id="PS50928">
    <property type="entry name" value="ABC_TM1"/>
    <property type="match status" value="1"/>
</dbReference>
<gene>
    <name evidence="9" type="ORF">DLJ46_14300</name>
</gene>
<dbReference type="AlphaFoldDB" id="A0A317K3Y8"/>
<feature type="domain" description="ABC transmembrane type-1" evidence="8">
    <location>
        <begin position="50"/>
        <end position="263"/>
    </location>
</feature>
<dbReference type="InterPro" id="IPR051393">
    <property type="entry name" value="ABC_transporter_permease"/>
</dbReference>
<name>A0A317K3Y8_9ACTN</name>
<dbReference type="EMBL" id="QGSV01000183">
    <property type="protein sequence ID" value="PWU47591.1"/>
    <property type="molecule type" value="Genomic_DNA"/>
</dbReference>
<keyword evidence="5 7" id="KW-1133">Transmembrane helix</keyword>
<keyword evidence="4 7" id="KW-0812">Transmembrane</keyword>
<keyword evidence="2 7" id="KW-0813">Transport</keyword>
<dbReference type="Proteomes" id="UP000245683">
    <property type="component" value="Unassembled WGS sequence"/>
</dbReference>
<dbReference type="GO" id="GO:0055085">
    <property type="term" value="P:transmembrane transport"/>
    <property type="evidence" value="ECO:0007669"/>
    <property type="project" value="InterPro"/>
</dbReference>
<evidence type="ECO:0000256" key="5">
    <source>
        <dbReference type="ARBA" id="ARBA00022989"/>
    </source>
</evidence>
<organism evidence="9 10">
    <name type="scientific">Micromonospora globispora</name>
    <dbReference type="NCBI Taxonomy" id="1450148"/>
    <lineage>
        <taxon>Bacteria</taxon>
        <taxon>Bacillati</taxon>
        <taxon>Actinomycetota</taxon>
        <taxon>Actinomycetes</taxon>
        <taxon>Micromonosporales</taxon>
        <taxon>Micromonosporaceae</taxon>
        <taxon>Micromonospora</taxon>
    </lineage>
</organism>
<keyword evidence="10" id="KW-1185">Reference proteome</keyword>
<dbReference type="Pfam" id="PF00528">
    <property type="entry name" value="BPD_transp_1"/>
    <property type="match status" value="1"/>
</dbReference>
<reference evidence="10" key="1">
    <citation type="submission" date="2018-05" db="EMBL/GenBank/DDBJ databases">
        <title>Micromonospora globispora sp. nov. and Micromonospora rugosa sp. nov., isolated from marine sediment.</title>
        <authorList>
            <person name="Carro L."/>
            <person name="Aysel V."/>
            <person name="Cetin D."/>
            <person name="Igual J.M."/>
            <person name="Klenk H.-P."/>
            <person name="Trujillo M.E."/>
            <person name="Sahin N."/>
        </authorList>
    </citation>
    <scope>NUCLEOTIDE SEQUENCE [LARGE SCALE GENOMIC DNA]</scope>
    <source>
        <strain evidence="10">S2904</strain>
    </source>
</reference>
<comment type="caution">
    <text evidence="9">The sequence shown here is derived from an EMBL/GenBank/DDBJ whole genome shotgun (WGS) entry which is preliminary data.</text>
</comment>
<comment type="similarity">
    <text evidence="7">Belongs to the binding-protein-dependent transport system permease family.</text>
</comment>